<gene>
    <name evidence="1" type="ORF">LCGC14_1013000</name>
</gene>
<reference evidence="1" key="1">
    <citation type="journal article" date="2015" name="Nature">
        <title>Complex archaea that bridge the gap between prokaryotes and eukaryotes.</title>
        <authorList>
            <person name="Spang A."/>
            <person name="Saw J.H."/>
            <person name="Jorgensen S.L."/>
            <person name="Zaremba-Niedzwiedzka K."/>
            <person name="Martijn J."/>
            <person name="Lind A.E."/>
            <person name="van Eijk R."/>
            <person name="Schleper C."/>
            <person name="Guy L."/>
            <person name="Ettema T.J."/>
        </authorList>
    </citation>
    <scope>NUCLEOTIDE SEQUENCE</scope>
</reference>
<name>A0A0F9NL83_9ZZZZ</name>
<dbReference type="AlphaFoldDB" id="A0A0F9NL83"/>
<organism evidence="1">
    <name type="scientific">marine sediment metagenome</name>
    <dbReference type="NCBI Taxonomy" id="412755"/>
    <lineage>
        <taxon>unclassified sequences</taxon>
        <taxon>metagenomes</taxon>
        <taxon>ecological metagenomes</taxon>
    </lineage>
</organism>
<accession>A0A0F9NL83</accession>
<evidence type="ECO:0000313" key="1">
    <source>
        <dbReference type="EMBL" id="KKN12782.1"/>
    </source>
</evidence>
<comment type="caution">
    <text evidence="1">The sequence shown here is derived from an EMBL/GenBank/DDBJ whole genome shotgun (WGS) entry which is preliminary data.</text>
</comment>
<sequence length="136" mass="16399">MDELINLILDKLKNLDVPRNKIKNEEEFEDFVYNMLEILIDNYDRSILLKRQQTSNRETRQLKPDIIVGLNDILIELKYDIQNLNDIYRLFYQAVKYSRIANELLIIFVFDPQRKLTREDIQDLKRNKNVSVVRIV</sequence>
<proteinExistence type="predicted"/>
<protein>
    <submittedName>
        <fullName evidence="1">Uncharacterized protein</fullName>
    </submittedName>
</protein>
<dbReference type="EMBL" id="LAZR01003993">
    <property type="protein sequence ID" value="KKN12782.1"/>
    <property type="molecule type" value="Genomic_DNA"/>
</dbReference>